<dbReference type="SUPFAM" id="SSF56436">
    <property type="entry name" value="C-type lectin-like"/>
    <property type="match status" value="1"/>
</dbReference>
<dbReference type="Gene3D" id="3.90.1580.10">
    <property type="entry name" value="paralog of FGE (formylglycine-generating enzyme)"/>
    <property type="match status" value="1"/>
</dbReference>
<organism evidence="2 3">
    <name type="scientific">Roseiconus nitratireducens</name>
    <dbReference type="NCBI Taxonomy" id="2605748"/>
    <lineage>
        <taxon>Bacteria</taxon>
        <taxon>Pseudomonadati</taxon>
        <taxon>Planctomycetota</taxon>
        <taxon>Planctomycetia</taxon>
        <taxon>Pirellulales</taxon>
        <taxon>Pirellulaceae</taxon>
        <taxon>Roseiconus</taxon>
    </lineage>
</organism>
<evidence type="ECO:0000259" key="1">
    <source>
        <dbReference type="Pfam" id="PF03781"/>
    </source>
</evidence>
<dbReference type="InterPro" id="IPR016187">
    <property type="entry name" value="CTDL_fold"/>
</dbReference>
<dbReference type="InterPro" id="IPR042095">
    <property type="entry name" value="SUMF_sf"/>
</dbReference>
<proteinExistence type="predicted"/>
<keyword evidence="3" id="KW-1185">Reference proteome</keyword>
<evidence type="ECO:0000313" key="2">
    <source>
        <dbReference type="EMBL" id="KAA5544598.1"/>
    </source>
</evidence>
<dbReference type="Pfam" id="PF03781">
    <property type="entry name" value="FGE-sulfatase"/>
    <property type="match status" value="1"/>
</dbReference>
<dbReference type="AlphaFoldDB" id="A0A5M6DAL8"/>
<dbReference type="InterPro" id="IPR051043">
    <property type="entry name" value="Sulfatase_Mod_Factor_Kinase"/>
</dbReference>
<dbReference type="Proteomes" id="UP000324479">
    <property type="component" value="Unassembled WGS sequence"/>
</dbReference>
<comment type="caution">
    <text evidence="2">The sequence shown here is derived from an EMBL/GenBank/DDBJ whole genome shotgun (WGS) entry which is preliminary data.</text>
</comment>
<dbReference type="PANTHER" id="PTHR23150:SF19">
    <property type="entry name" value="FORMYLGLYCINE-GENERATING ENZYME"/>
    <property type="match status" value="1"/>
</dbReference>
<gene>
    <name evidence="2" type="ORF">FYK55_09805</name>
</gene>
<sequence>MPFANFFSRPFAAFRAGLTGTKSETSSISPPTLDYPEAPPDIRMMIRARQYAKIVAPRDGTKFDEDSLRFAWKAIDHDMAYVPGGTVLLRGEYATTVEDDLVLVPQTIGECDVESVYLDRWCVTNADYLSFIEAGGYDDVNLWPEHILESVLQFVDQTMQPGPANWVNGMPPKGSAAHPVVGISWYEANAYAQWVGKRLPTSAEWQRAGTWGRTSSDTRTESRYPWGSSFDPRHANTWASGTHQTTSIHEFLSGNTPNGVRQLIGNVWEWMNTQYLLAATDEICVLTNDPMAEIRGGAFDTYFHSHATCQSRSAQTLSARKSNIGFRCCLSADQLAVPGETEMTEAVDGTSPDQPLS</sequence>
<dbReference type="EMBL" id="VWOX01000004">
    <property type="protein sequence ID" value="KAA5544598.1"/>
    <property type="molecule type" value="Genomic_DNA"/>
</dbReference>
<dbReference type="InterPro" id="IPR005532">
    <property type="entry name" value="SUMF_dom"/>
</dbReference>
<name>A0A5M6DAL8_9BACT</name>
<dbReference type="GO" id="GO:0120147">
    <property type="term" value="F:formylglycine-generating oxidase activity"/>
    <property type="evidence" value="ECO:0007669"/>
    <property type="project" value="TreeGrafter"/>
</dbReference>
<reference evidence="2 3" key="1">
    <citation type="submission" date="2019-08" db="EMBL/GenBank/DDBJ databases">
        <authorList>
            <person name="Dhanesh K."/>
            <person name="Kumar G."/>
            <person name="Sasikala C."/>
            <person name="Venkata Ramana C."/>
        </authorList>
    </citation>
    <scope>NUCLEOTIDE SEQUENCE [LARGE SCALE GENOMIC DNA]</scope>
    <source>
        <strain evidence="2 3">JC645</strain>
    </source>
</reference>
<dbReference type="PANTHER" id="PTHR23150">
    <property type="entry name" value="SULFATASE MODIFYING FACTOR 1, 2"/>
    <property type="match status" value="1"/>
</dbReference>
<protein>
    <submittedName>
        <fullName evidence="2">Formylglycine-generating enzyme family protein</fullName>
    </submittedName>
</protein>
<evidence type="ECO:0000313" key="3">
    <source>
        <dbReference type="Proteomes" id="UP000324479"/>
    </source>
</evidence>
<feature type="domain" description="Sulfatase-modifying factor enzyme-like" evidence="1">
    <location>
        <begin position="78"/>
        <end position="328"/>
    </location>
</feature>
<accession>A0A5M6DAL8</accession>
<dbReference type="RefSeq" id="WP_150076211.1">
    <property type="nucleotide sequence ID" value="NZ_VWOX01000004.1"/>
</dbReference>